<dbReference type="PANTHER" id="PTHR45527:SF1">
    <property type="entry name" value="FATTY ACID SYNTHASE"/>
    <property type="match status" value="1"/>
</dbReference>
<protein>
    <submittedName>
        <fullName evidence="6">Amino acid adenylation domain-containing protein</fullName>
    </submittedName>
</protein>
<dbReference type="Gene3D" id="3.40.50.980">
    <property type="match status" value="2"/>
</dbReference>
<dbReference type="Proteomes" id="UP000290365">
    <property type="component" value="Chromosome"/>
</dbReference>
<dbReference type="GO" id="GO:0009366">
    <property type="term" value="C:enterobactin synthetase complex"/>
    <property type="evidence" value="ECO:0007669"/>
    <property type="project" value="TreeGrafter"/>
</dbReference>
<dbReference type="FunFam" id="2.30.38.10:FF:000001">
    <property type="entry name" value="Non-ribosomal peptide synthetase PvdI"/>
    <property type="match status" value="1"/>
</dbReference>
<dbReference type="Pfam" id="PF00668">
    <property type="entry name" value="Condensation"/>
    <property type="match status" value="1"/>
</dbReference>
<evidence type="ECO:0000256" key="2">
    <source>
        <dbReference type="ARBA" id="ARBA00006432"/>
    </source>
</evidence>
<keyword evidence="4" id="KW-0597">Phosphoprotein</keyword>
<organism evidence="6 7">
    <name type="scientific">Ktedonosporobacter rubrisoli</name>
    <dbReference type="NCBI Taxonomy" id="2509675"/>
    <lineage>
        <taxon>Bacteria</taxon>
        <taxon>Bacillati</taxon>
        <taxon>Chloroflexota</taxon>
        <taxon>Ktedonobacteria</taxon>
        <taxon>Ktedonobacterales</taxon>
        <taxon>Ktedonosporobacteraceae</taxon>
        <taxon>Ktedonosporobacter</taxon>
    </lineage>
</organism>
<dbReference type="InterPro" id="IPR045851">
    <property type="entry name" value="AMP-bd_C_sf"/>
</dbReference>
<dbReference type="FunFam" id="3.40.50.980:FF:000001">
    <property type="entry name" value="Non-ribosomal peptide synthetase"/>
    <property type="match status" value="1"/>
</dbReference>
<dbReference type="Gene3D" id="2.30.38.10">
    <property type="entry name" value="Luciferase, Domain 3"/>
    <property type="match status" value="1"/>
</dbReference>
<dbReference type="FunFam" id="3.40.50.12780:FF:000012">
    <property type="entry name" value="Non-ribosomal peptide synthetase"/>
    <property type="match status" value="1"/>
</dbReference>
<keyword evidence="3" id="KW-0596">Phosphopantetheine</keyword>
<name>A0A4P6JR28_KTERU</name>
<dbReference type="Gene3D" id="3.30.559.30">
    <property type="entry name" value="Nonribosomal peptide synthetase, condensation domain"/>
    <property type="match status" value="1"/>
</dbReference>
<dbReference type="CDD" id="cd19531">
    <property type="entry name" value="LCL_NRPS-like"/>
    <property type="match status" value="1"/>
</dbReference>
<evidence type="ECO:0000256" key="1">
    <source>
        <dbReference type="ARBA" id="ARBA00001957"/>
    </source>
</evidence>
<gene>
    <name evidence="6" type="ORF">EPA93_15020</name>
</gene>
<reference evidence="6 7" key="1">
    <citation type="submission" date="2019-01" db="EMBL/GenBank/DDBJ databases">
        <title>Ktedonosporobacter rubrisoli SCAWS-G2.</title>
        <authorList>
            <person name="Huang Y."/>
            <person name="Yan B."/>
        </authorList>
    </citation>
    <scope>NUCLEOTIDE SEQUENCE [LARGE SCALE GENOMIC DNA]</scope>
    <source>
        <strain evidence="6 7">SCAWS-G2</strain>
    </source>
</reference>
<dbReference type="InterPro" id="IPR025110">
    <property type="entry name" value="AMP-bd_C"/>
</dbReference>
<dbReference type="GO" id="GO:0005829">
    <property type="term" value="C:cytosol"/>
    <property type="evidence" value="ECO:0007669"/>
    <property type="project" value="TreeGrafter"/>
</dbReference>
<comment type="cofactor">
    <cofactor evidence="1">
        <name>pantetheine 4'-phosphate</name>
        <dbReference type="ChEBI" id="CHEBI:47942"/>
    </cofactor>
</comment>
<dbReference type="Gene3D" id="3.30.559.10">
    <property type="entry name" value="Chloramphenicol acetyltransferase-like domain"/>
    <property type="match status" value="1"/>
</dbReference>
<dbReference type="SUPFAM" id="SSF47336">
    <property type="entry name" value="ACP-like"/>
    <property type="match status" value="1"/>
</dbReference>
<keyword evidence="7" id="KW-1185">Reference proteome</keyword>
<dbReference type="GO" id="GO:0031177">
    <property type="term" value="F:phosphopantetheine binding"/>
    <property type="evidence" value="ECO:0007669"/>
    <property type="project" value="TreeGrafter"/>
</dbReference>
<dbReference type="PROSITE" id="PS50075">
    <property type="entry name" value="CARRIER"/>
    <property type="match status" value="1"/>
</dbReference>
<dbReference type="InterPro" id="IPR000873">
    <property type="entry name" value="AMP-dep_synth/lig_dom"/>
</dbReference>
<dbReference type="OrthoDB" id="134488at2"/>
<dbReference type="InterPro" id="IPR020845">
    <property type="entry name" value="AMP-binding_CS"/>
</dbReference>
<dbReference type="AlphaFoldDB" id="A0A4P6JR28"/>
<dbReference type="GO" id="GO:0008610">
    <property type="term" value="P:lipid biosynthetic process"/>
    <property type="evidence" value="ECO:0007669"/>
    <property type="project" value="UniProtKB-ARBA"/>
</dbReference>
<evidence type="ECO:0000313" key="6">
    <source>
        <dbReference type="EMBL" id="QBD77236.1"/>
    </source>
</evidence>
<dbReference type="FunFam" id="1.10.1200.10:FF:000005">
    <property type="entry name" value="Nonribosomal peptide synthetase 1"/>
    <property type="match status" value="1"/>
</dbReference>
<dbReference type="InterPro" id="IPR010071">
    <property type="entry name" value="AA_adenyl_dom"/>
</dbReference>
<dbReference type="Gene3D" id="3.40.50.12780">
    <property type="entry name" value="N-terminal domain of ligase-like"/>
    <property type="match status" value="1"/>
</dbReference>
<dbReference type="InterPro" id="IPR001242">
    <property type="entry name" value="Condensation_dom"/>
</dbReference>
<dbReference type="GO" id="GO:0043041">
    <property type="term" value="P:amino acid activation for nonribosomal peptide biosynthetic process"/>
    <property type="evidence" value="ECO:0007669"/>
    <property type="project" value="TreeGrafter"/>
</dbReference>
<dbReference type="InterPro" id="IPR042099">
    <property type="entry name" value="ANL_N_sf"/>
</dbReference>
<dbReference type="NCBIfam" id="TIGR01733">
    <property type="entry name" value="AA-adenyl-dom"/>
    <property type="match status" value="1"/>
</dbReference>
<dbReference type="Pfam" id="PF00501">
    <property type="entry name" value="AMP-binding"/>
    <property type="match status" value="2"/>
</dbReference>
<dbReference type="Pfam" id="PF13193">
    <property type="entry name" value="AMP-binding_C"/>
    <property type="match status" value="1"/>
</dbReference>
<dbReference type="SUPFAM" id="SSF56801">
    <property type="entry name" value="Acetyl-CoA synthetase-like"/>
    <property type="match status" value="2"/>
</dbReference>
<evidence type="ECO:0000313" key="7">
    <source>
        <dbReference type="Proteomes" id="UP000290365"/>
    </source>
</evidence>
<proteinExistence type="inferred from homology"/>
<dbReference type="SUPFAM" id="SSF52777">
    <property type="entry name" value="CoA-dependent acyltransferases"/>
    <property type="match status" value="2"/>
</dbReference>
<dbReference type="EMBL" id="CP035758">
    <property type="protein sequence ID" value="QBD77236.1"/>
    <property type="molecule type" value="Genomic_DNA"/>
</dbReference>
<dbReference type="KEGG" id="kbs:EPA93_15020"/>
<dbReference type="Pfam" id="PF00550">
    <property type="entry name" value="PP-binding"/>
    <property type="match status" value="1"/>
</dbReference>
<accession>A0A4P6JR28</accession>
<dbReference type="InterPro" id="IPR009081">
    <property type="entry name" value="PP-bd_ACP"/>
</dbReference>
<dbReference type="PROSITE" id="PS00012">
    <property type="entry name" value="PHOSPHOPANTETHEINE"/>
    <property type="match status" value="1"/>
</dbReference>
<dbReference type="PROSITE" id="PS00455">
    <property type="entry name" value="AMP_BINDING"/>
    <property type="match status" value="1"/>
</dbReference>
<evidence type="ECO:0000256" key="4">
    <source>
        <dbReference type="ARBA" id="ARBA00022553"/>
    </source>
</evidence>
<dbReference type="GO" id="GO:0047527">
    <property type="term" value="F:2,3-dihydroxybenzoate-serine ligase activity"/>
    <property type="evidence" value="ECO:0007669"/>
    <property type="project" value="TreeGrafter"/>
</dbReference>
<dbReference type="Gene3D" id="3.30.300.30">
    <property type="match status" value="1"/>
</dbReference>
<dbReference type="InterPro" id="IPR023213">
    <property type="entry name" value="CAT-like_dom_sf"/>
</dbReference>
<dbReference type="Gene3D" id="1.10.1200.10">
    <property type="entry name" value="ACP-like"/>
    <property type="match status" value="1"/>
</dbReference>
<dbReference type="CDD" id="cd12116">
    <property type="entry name" value="A_NRPS_Ta1_like"/>
    <property type="match status" value="1"/>
</dbReference>
<dbReference type="PANTHER" id="PTHR45527">
    <property type="entry name" value="NONRIBOSOMAL PEPTIDE SYNTHETASE"/>
    <property type="match status" value="1"/>
</dbReference>
<dbReference type="GO" id="GO:0009239">
    <property type="term" value="P:enterobactin biosynthetic process"/>
    <property type="evidence" value="ECO:0007669"/>
    <property type="project" value="TreeGrafter"/>
</dbReference>
<feature type="domain" description="Carrier" evidence="5">
    <location>
        <begin position="549"/>
        <end position="624"/>
    </location>
</feature>
<comment type="similarity">
    <text evidence="2">Belongs to the ATP-dependent AMP-binding enzyme family.</text>
</comment>
<dbReference type="FunFam" id="3.30.300.30:FF:000010">
    <property type="entry name" value="Enterobactin synthetase component F"/>
    <property type="match status" value="1"/>
</dbReference>
<sequence length="1199" mass="134761">MYKINSAQYCVTATIAVTWRTVLMSSAFLWRSSVPLSATDLLAPDNQCIHHLFERQVKATPDAIALLFEDEQISYRQLDQRINYLAYYLQCQGVGPEVVVGLYLERSIDMVISLLAILKAGGAYVPLDPGHPTERLKFIMQDARINIVITQRELATSVAVPIPHIIIVNDKHSTRQRDEISEITSLACDLNLAYVIYTSGSTGKPKGVQLFHRGVINFLLQMRQKLRITSTDKVLAITTLSFDIAVLELLLPLIVGACSVIVPRDTSTDGQQLAKKLRSSGATIMQATPTTWHLLLEAEWQDGQQLTMLCGGEALLPELARRLLSCGKDLWNLYGPTEATVWATIYKVEGVARILPIGFPIRNMEILILDKDLQAAPEGAIGELYISGVGVARGYLNRPDLTAERFVPNPFSQKPGERLYKTGDLARLQANGSIEFLGRNDQQVKVHGYRIELGEIEAVLTQYPDISNGVVIVQGETSEEKYLVAYLIAKQAHAFRPGELRKFLLERLPHYMIPAKFVLLEALPLTPNGKVDRKALPRPENVRHKPLVAPRNALEESIAAIWQDILRVESISIEDNFFEIGGHSLLATRIVARIREAFGIEVSLSNLLLCPVLMQFAQLVEQTLRTKQEERSKTLPVAVPENVSAPLSFTQQALWLFSTLEPENIAYNLPYAYRLKGPLSIWALEQSLQEIMQRHQILRTSFEISGSEPVQLVLDDCKLLFQVVDLLSLSTDARSHIAIELMRMMSRRLFDLSSGPLFRIALFRLGFQEHLLLFTFHHSISDDWSMEVLLQELAMLYPAFVRRETPALSPLPFQYSDFARGQRQWLPDNLASELAYWKEQLDGAPSFLELPTDRPRPSMQTYNGARVALTLPDSLYRPLQDLSNQEGATLFMTLLTAYKILLAYYSGQWEIVVGAAISGRDQPEVERLIGYFVNTLVLRTNLSDRPSFRKALSRVREVCLQAYAHPHVPLDYLVDAVHAERNLSYNSLFQVSFALATFPLDQIEMADVSLQSIEIDNGTVQCDLQMWLTQANKGITGYIEYNTDLFDASTAVRMCQHFHVLLEKIVAQPDIPLSEITLLSSVEQRTILYDWNTTQTAYAQDSCLHQIFEVRAEAMPEAIALIFGSQHMSYGELNRRANQLAHYLQDQGVGPDVLVGLCLERSVEMIVAVLAILKAGGLMCPLTLNIRQSDYSSLCKIPL</sequence>
<dbReference type="InterPro" id="IPR036736">
    <property type="entry name" value="ACP-like_sf"/>
</dbReference>
<evidence type="ECO:0000256" key="3">
    <source>
        <dbReference type="ARBA" id="ARBA00022450"/>
    </source>
</evidence>
<dbReference type="InterPro" id="IPR006162">
    <property type="entry name" value="Ppantetheine_attach_site"/>
</dbReference>
<evidence type="ECO:0000259" key="5">
    <source>
        <dbReference type="PROSITE" id="PS50075"/>
    </source>
</evidence>